<dbReference type="EMBL" id="JACHJB010000005">
    <property type="protein sequence ID" value="MBB6352219.1"/>
    <property type="molecule type" value="Genomic_DNA"/>
</dbReference>
<dbReference type="Gene3D" id="2.30.180.10">
    <property type="entry name" value="FAS1 domain"/>
    <property type="match status" value="1"/>
</dbReference>
<feature type="domain" description="FAS1" evidence="4">
    <location>
        <begin position="72"/>
        <end position="201"/>
    </location>
</feature>
<feature type="signal peptide" evidence="3">
    <location>
        <begin position="1"/>
        <end position="24"/>
    </location>
</feature>
<evidence type="ECO:0000256" key="3">
    <source>
        <dbReference type="SAM" id="SignalP"/>
    </source>
</evidence>
<dbReference type="GO" id="GO:0007155">
    <property type="term" value="P:cell adhesion"/>
    <property type="evidence" value="ECO:0007669"/>
    <property type="project" value="TreeGrafter"/>
</dbReference>
<feature type="chain" id="PRO_5030675622" evidence="3">
    <location>
        <begin position="25"/>
        <end position="204"/>
    </location>
</feature>
<keyword evidence="6" id="KW-1185">Reference proteome</keyword>
<evidence type="ECO:0000256" key="1">
    <source>
        <dbReference type="ARBA" id="ARBA00022729"/>
    </source>
</evidence>
<dbReference type="AlphaFoldDB" id="A0A7X0F314"/>
<feature type="compositionally biased region" description="Low complexity" evidence="2">
    <location>
        <begin position="46"/>
        <end position="60"/>
    </location>
</feature>
<evidence type="ECO:0000313" key="6">
    <source>
        <dbReference type="Proteomes" id="UP000583800"/>
    </source>
</evidence>
<dbReference type="GO" id="GO:0005615">
    <property type="term" value="C:extracellular space"/>
    <property type="evidence" value="ECO:0007669"/>
    <property type="project" value="TreeGrafter"/>
</dbReference>
<dbReference type="PANTHER" id="PTHR10900">
    <property type="entry name" value="PERIOSTIN-RELATED"/>
    <property type="match status" value="1"/>
</dbReference>
<dbReference type="Pfam" id="PF02469">
    <property type="entry name" value="Fasciclin"/>
    <property type="match status" value="1"/>
</dbReference>
<evidence type="ECO:0000256" key="2">
    <source>
        <dbReference type="SAM" id="MobiDB-lite"/>
    </source>
</evidence>
<dbReference type="PANTHER" id="PTHR10900:SF77">
    <property type="entry name" value="FI19380P1"/>
    <property type="match status" value="1"/>
</dbReference>
<reference evidence="5 6" key="1">
    <citation type="submission" date="2020-08" db="EMBL/GenBank/DDBJ databases">
        <title>Sequencing the genomes of 1000 actinobacteria strains.</title>
        <authorList>
            <person name="Klenk H.-P."/>
        </authorList>
    </citation>
    <scope>NUCLEOTIDE SEQUENCE [LARGE SCALE GENOMIC DNA]</scope>
    <source>
        <strain evidence="5 6">DSM 45913</strain>
    </source>
</reference>
<dbReference type="FunFam" id="2.30.180.10:FF:000019">
    <property type="entry name" value="Cell surface lipoprotein"/>
    <property type="match status" value="1"/>
</dbReference>
<comment type="caution">
    <text evidence="5">The sequence shown here is derived from an EMBL/GenBank/DDBJ whole genome shotgun (WGS) entry which is preliminary data.</text>
</comment>
<dbReference type="Proteomes" id="UP000583800">
    <property type="component" value="Unassembled WGS sequence"/>
</dbReference>
<feature type="compositionally biased region" description="Low complexity" evidence="2">
    <location>
        <begin position="16"/>
        <end position="26"/>
    </location>
</feature>
<proteinExistence type="predicted"/>
<name>A0A7X0F314_9ACTN</name>
<dbReference type="PROSITE" id="PS50213">
    <property type="entry name" value="FAS1"/>
    <property type="match status" value="1"/>
</dbReference>
<dbReference type="InterPro" id="IPR050904">
    <property type="entry name" value="Adhesion/Biosynth-related"/>
</dbReference>
<dbReference type="SUPFAM" id="SSF82153">
    <property type="entry name" value="FAS1 domain"/>
    <property type="match status" value="1"/>
</dbReference>
<dbReference type="InterPro" id="IPR000782">
    <property type="entry name" value="FAS1_domain"/>
</dbReference>
<dbReference type="GO" id="GO:0031012">
    <property type="term" value="C:extracellular matrix"/>
    <property type="evidence" value="ECO:0007669"/>
    <property type="project" value="TreeGrafter"/>
</dbReference>
<sequence>MKRMLLAAALALTATVAGSTSASALSSPPPSPEETATGEMTPSPDGASPSPQGSPVGPGCSTLEGALPGIADKPVASALADVPDLSSLAEAVKQAGLAEQLNEADDITVFAPSNDAFDAIPQDARDRVMADKEELTRILTYHVVEGRKAPADMEDITLKTLEGGELTVKGSGEDLTINDAKVTCGNISTGNATVYIIDKVLMPQ</sequence>
<dbReference type="InterPro" id="IPR036378">
    <property type="entry name" value="FAS1_dom_sf"/>
</dbReference>
<organism evidence="5 6">
    <name type="scientific">Nonomuraea muscovyensis</name>
    <dbReference type="NCBI Taxonomy" id="1124761"/>
    <lineage>
        <taxon>Bacteria</taxon>
        <taxon>Bacillati</taxon>
        <taxon>Actinomycetota</taxon>
        <taxon>Actinomycetes</taxon>
        <taxon>Streptosporangiales</taxon>
        <taxon>Streptosporangiaceae</taxon>
        <taxon>Nonomuraea</taxon>
    </lineage>
</organism>
<evidence type="ECO:0000259" key="4">
    <source>
        <dbReference type="PROSITE" id="PS50213"/>
    </source>
</evidence>
<dbReference type="GO" id="GO:0050839">
    <property type="term" value="F:cell adhesion molecule binding"/>
    <property type="evidence" value="ECO:0007669"/>
    <property type="project" value="TreeGrafter"/>
</dbReference>
<dbReference type="SMART" id="SM00554">
    <property type="entry name" value="FAS1"/>
    <property type="match status" value="1"/>
</dbReference>
<feature type="region of interest" description="Disordered" evidence="2">
    <location>
        <begin position="16"/>
        <end position="60"/>
    </location>
</feature>
<accession>A0A7X0F314</accession>
<evidence type="ECO:0000313" key="5">
    <source>
        <dbReference type="EMBL" id="MBB6352219.1"/>
    </source>
</evidence>
<protein>
    <submittedName>
        <fullName evidence="5">Putative surface protein with fasciclin (FAS1) repeats</fullName>
    </submittedName>
</protein>
<keyword evidence="1 3" id="KW-0732">Signal</keyword>
<gene>
    <name evidence="5" type="ORF">FHU36_008815</name>
</gene>
<dbReference type="GO" id="GO:0030198">
    <property type="term" value="P:extracellular matrix organization"/>
    <property type="evidence" value="ECO:0007669"/>
    <property type="project" value="TreeGrafter"/>
</dbReference>